<evidence type="ECO:0000313" key="4">
    <source>
        <dbReference type="Proteomes" id="UP000270342"/>
    </source>
</evidence>
<feature type="chain" id="PRO_5019867485" evidence="1">
    <location>
        <begin position="27"/>
        <end position="129"/>
    </location>
</feature>
<dbReference type="PROSITE" id="PS50914">
    <property type="entry name" value="BON"/>
    <property type="match status" value="1"/>
</dbReference>
<evidence type="ECO:0000256" key="1">
    <source>
        <dbReference type="SAM" id="SignalP"/>
    </source>
</evidence>
<keyword evidence="4" id="KW-1185">Reference proteome</keyword>
<keyword evidence="1" id="KW-0732">Signal</keyword>
<evidence type="ECO:0000313" key="3">
    <source>
        <dbReference type="EMBL" id="RKP53767.1"/>
    </source>
</evidence>
<dbReference type="EMBL" id="RBZU01000006">
    <property type="protein sequence ID" value="RKP53767.1"/>
    <property type="molecule type" value="Genomic_DNA"/>
</dbReference>
<dbReference type="OrthoDB" id="9113103at2"/>
<gene>
    <name evidence="3" type="ORF">D7S86_16040</name>
</gene>
<name>A0A494XT29_9BURK</name>
<dbReference type="RefSeq" id="WP_121087842.1">
    <property type="nucleotide sequence ID" value="NZ_RBZU01000006.1"/>
</dbReference>
<reference evidence="3 4" key="1">
    <citation type="submission" date="2018-10" db="EMBL/GenBank/DDBJ databases">
        <title>Robbsia sp. DHC34, isolated from soil.</title>
        <authorList>
            <person name="Gao Z.-H."/>
            <person name="Qiu L.-H."/>
        </authorList>
    </citation>
    <scope>NUCLEOTIDE SEQUENCE [LARGE SCALE GENOMIC DNA]</scope>
    <source>
        <strain evidence="3 4">DHC34</strain>
    </source>
</reference>
<feature type="domain" description="BON" evidence="2">
    <location>
        <begin position="56"/>
        <end position="126"/>
    </location>
</feature>
<sequence>MKMQHRISTACVAATLSLYLVFPAFAQGADAASTASADAAGVASPVAGSKKSVRAANRAFSKRVKKALAQTKGLESALIVVFADAKTGAVTLTGQVENAGEDRLAVEAAKKVSNVTSVTSKLTLKTQTE</sequence>
<dbReference type="Gene3D" id="3.30.1340.30">
    <property type="match status" value="1"/>
</dbReference>
<feature type="signal peptide" evidence="1">
    <location>
        <begin position="1"/>
        <end position="26"/>
    </location>
</feature>
<protein>
    <submittedName>
        <fullName evidence="3">BON domain-containing protein</fullName>
    </submittedName>
</protein>
<dbReference type="AlphaFoldDB" id="A0A494XT29"/>
<dbReference type="Pfam" id="PF04972">
    <property type="entry name" value="BON"/>
    <property type="match status" value="1"/>
</dbReference>
<accession>A0A494XT29</accession>
<organism evidence="3 4">
    <name type="scientific">Pararobbsia silviterrae</name>
    <dbReference type="NCBI Taxonomy" id="1792498"/>
    <lineage>
        <taxon>Bacteria</taxon>
        <taxon>Pseudomonadati</taxon>
        <taxon>Pseudomonadota</taxon>
        <taxon>Betaproteobacteria</taxon>
        <taxon>Burkholderiales</taxon>
        <taxon>Burkholderiaceae</taxon>
        <taxon>Pararobbsia</taxon>
    </lineage>
</organism>
<evidence type="ECO:0000259" key="2">
    <source>
        <dbReference type="PROSITE" id="PS50914"/>
    </source>
</evidence>
<dbReference type="InterPro" id="IPR007055">
    <property type="entry name" value="BON_dom"/>
</dbReference>
<comment type="caution">
    <text evidence="3">The sequence shown here is derived from an EMBL/GenBank/DDBJ whole genome shotgun (WGS) entry which is preliminary data.</text>
</comment>
<dbReference type="Proteomes" id="UP000270342">
    <property type="component" value="Unassembled WGS sequence"/>
</dbReference>
<proteinExistence type="predicted"/>